<evidence type="ECO:0000313" key="3">
    <source>
        <dbReference type="Proteomes" id="UP000295724"/>
    </source>
</evidence>
<gene>
    <name evidence="2" type="ORF">C8D91_0914</name>
</gene>
<comment type="caution">
    <text evidence="2">The sequence shown here is derived from an EMBL/GenBank/DDBJ whole genome shotgun (WGS) entry which is preliminary data.</text>
</comment>
<dbReference type="AlphaFoldDB" id="A0A4R6XRB1"/>
<keyword evidence="3" id="KW-1185">Reference proteome</keyword>
<name>A0A4R6XRB1_9GAMM</name>
<organism evidence="2 3">
    <name type="scientific">Marinicella litoralis</name>
    <dbReference type="NCBI Taxonomy" id="644220"/>
    <lineage>
        <taxon>Bacteria</taxon>
        <taxon>Pseudomonadati</taxon>
        <taxon>Pseudomonadota</taxon>
        <taxon>Gammaproteobacteria</taxon>
        <taxon>Lysobacterales</taxon>
        <taxon>Marinicellaceae</taxon>
        <taxon>Marinicella</taxon>
    </lineage>
</organism>
<reference evidence="2 3" key="1">
    <citation type="submission" date="2019-03" db="EMBL/GenBank/DDBJ databases">
        <title>Genomic Encyclopedia of Type Strains, Phase IV (KMG-IV): sequencing the most valuable type-strain genomes for metagenomic binning, comparative biology and taxonomic classification.</title>
        <authorList>
            <person name="Goeker M."/>
        </authorList>
    </citation>
    <scope>NUCLEOTIDE SEQUENCE [LARGE SCALE GENOMIC DNA]</scope>
    <source>
        <strain evidence="2 3">DSM 25488</strain>
    </source>
</reference>
<feature type="signal peptide" evidence="1">
    <location>
        <begin position="1"/>
        <end position="25"/>
    </location>
</feature>
<dbReference type="Proteomes" id="UP000295724">
    <property type="component" value="Unassembled WGS sequence"/>
</dbReference>
<proteinExistence type="predicted"/>
<accession>A0A4R6XRB1</accession>
<dbReference type="EMBL" id="SNZB01000002">
    <property type="protein sequence ID" value="TDR22425.1"/>
    <property type="molecule type" value="Genomic_DNA"/>
</dbReference>
<sequence length="115" mass="12966">MNRRIFAKSVMGTMGISLIVAPSLAAIKSKQHVFEAGHQMTSDEGLKMSLSGHSLPTANKDHKQFVLTFDVENPNGYLDEKIYHLIDHNGKKHQIFMSPVDKNKLQAVYNWRTNA</sequence>
<evidence type="ECO:0000313" key="2">
    <source>
        <dbReference type="EMBL" id="TDR22425.1"/>
    </source>
</evidence>
<keyword evidence="1" id="KW-0732">Signal</keyword>
<dbReference type="OrthoDB" id="6197489at2"/>
<evidence type="ECO:0000256" key="1">
    <source>
        <dbReference type="SAM" id="SignalP"/>
    </source>
</evidence>
<feature type="chain" id="PRO_5020222115" evidence="1">
    <location>
        <begin position="26"/>
        <end position="115"/>
    </location>
</feature>
<protein>
    <submittedName>
        <fullName evidence="2">Uncharacterized protein</fullName>
    </submittedName>
</protein>
<dbReference type="RefSeq" id="WP_099019067.1">
    <property type="nucleotide sequence ID" value="NZ_NIHB01000002.1"/>
</dbReference>